<dbReference type="RefSeq" id="WP_310260879.1">
    <property type="nucleotide sequence ID" value="NZ_JAVDXU010000001.1"/>
</dbReference>
<dbReference type="Proteomes" id="UP001180453">
    <property type="component" value="Unassembled WGS sequence"/>
</dbReference>
<gene>
    <name evidence="1" type="ORF">J2X20_000679</name>
</gene>
<name>A0ABU1YGT0_ROSSA</name>
<organism evidence="1 2">
    <name type="scientific">Roseateles saccharophilus</name>
    <name type="common">Pseudomonas saccharophila</name>
    <dbReference type="NCBI Taxonomy" id="304"/>
    <lineage>
        <taxon>Bacteria</taxon>
        <taxon>Pseudomonadati</taxon>
        <taxon>Pseudomonadota</taxon>
        <taxon>Betaproteobacteria</taxon>
        <taxon>Burkholderiales</taxon>
        <taxon>Sphaerotilaceae</taxon>
        <taxon>Roseateles</taxon>
    </lineage>
</organism>
<dbReference type="Gene3D" id="3.10.129.10">
    <property type="entry name" value="Hotdog Thioesterase"/>
    <property type="match status" value="1"/>
</dbReference>
<comment type="caution">
    <text evidence="1">The sequence shown here is derived from an EMBL/GenBank/DDBJ whole genome shotgun (WGS) entry which is preliminary data.</text>
</comment>
<evidence type="ECO:0000313" key="1">
    <source>
        <dbReference type="EMBL" id="MDR7268050.1"/>
    </source>
</evidence>
<dbReference type="EC" id="3.1.2.-" evidence="1"/>
<dbReference type="SUPFAM" id="SSF54637">
    <property type="entry name" value="Thioesterase/thiol ester dehydrase-isomerase"/>
    <property type="match status" value="1"/>
</dbReference>
<dbReference type="PANTHER" id="PTHR31793">
    <property type="entry name" value="4-HYDROXYBENZOYL-COA THIOESTERASE FAMILY MEMBER"/>
    <property type="match status" value="1"/>
</dbReference>
<dbReference type="PANTHER" id="PTHR31793:SF24">
    <property type="entry name" value="LONG-CHAIN ACYL-COA THIOESTERASE FADM"/>
    <property type="match status" value="1"/>
</dbReference>
<dbReference type="InterPro" id="IPR050563">
    <property type="entry name" value="4-hydroxybenzoyl-CoA_TE"/>
</dbReference>
<dbReference type="EMBL" id="JAVDXU010000001">
    <property type="protein sequence ID" value="MDR7268050.1"/>
    <property type="molecule type" value="Genomic_DNA"/>
</dbReference>
<dbReference type="GO" id="GO:0016787">
    <property type="term" value="F:hydrolase activity"/>
    <property type="evidence" value="ECO:0007669"/>
    <property type="project" value="UniProtKB-KW"/>
</dbReference>
<dbReference type="Pfam" id="PF13279">
    <property type="entry name" value="4HBT_2"/>
    <property type="match status" value="1"/>
</dbReference>
<accession>A0ABU1YGT0</accession>
<protein>
    <submittedName>
        <fullName evidence="1">Acyl-CoA thioester hydrolase</fullName>
        <ecNumber evidence="1">3.1.2.-</ecNumber>
    </submittedName>
</protein>
<dbReference type="InterPro" id="IPR029069">
    <property type="entry name" value="HotDog_dom_sf"/>
</dbReference>
<sequence>MRYLVPAEKKLTFELRIQMRWGDMDAMGHINNTLYFRYLEMARVDWLASIGAPPNPGGQGPVIVNAFCNFYRQLKVPGEVLAKHYVSDPGRTSFETWITLERLDEPGVIYAEGGATTLWFDAQTDKAIALPDWVRELVS</sequence>
<dbReference type="CDD" id="cd00586">
    <property type="entry name" value="4HBT"/>
    <property type="match status" value="1"/>
</dbReference>
<evidence type="ECO:0000313" key="2">
    <source>
        <dbReference type="Proteomes" id="UP001180453"/>
    </source>
</evidence>
<keyword evidence="2" id="KW-1185">Reference proteome</keyword>
<reference evidence="1 2" key="1">
    <citation type="submission" date="2023-07" db="EMBL/GenBank/DDBJ databases">
        <title>Sorghum-associated microbial communities from plants grown in Nebraska, USA.</title>
        <authorList>
            <person name="Schachtman D."/>
        </authorList>
    </citation>
    <scope>NUCLEOTIDE SEQUENCE [LARGE SCALE GENOMIC DNA]</scope>
    <source>
        <strain evidence="1 2">BE314</strain>
    </source>
</reference>
<proteinExistence type="predicted"/>
<keyword evidence="1" id="KW-0378">Hydrolase</keyword>